<keyword evidence="4" id="KW-1185">Reference proteome</keyword>
<dbReference type="EMBL" id="JABFAC010250540">
    <property type="protein sequence ID" value="MBA0638425.1"/>
    <property type="molecule type" value="Genomic_DNA"/>
</dbReference>
<proteinExistence type="predicted"/>
<dbReference type="Pfam" id="PF04434">
    <property type="entry name" value="SWIM"/>
    <property type="match status" value="1"/>
</dbReference>
<dbReference type="GO" id="GO:0008270">
    <property type="term" value="F:zinc ion binding"/>
    <property type="evidence" value="ECO:0007669"/>
    <property type="project" value="UniProtKB-KW"/>
</dbReference>
<feature type="domain" description="SWIM-type" evidence="2">
    <location>
        <begin position="32"/>
        <end position="68"/>
    </location>
</feature>
<keyword evidence="1" id="KW-0863">Zinc-finger</keyword>
<gene>
    <name evidence="3" type="ORF">Godav_025428</name>
</gene>
<evidence type="ECO:0000313" key="3">
    <source>
        <dbReference type="EMBL" id="MBA0638425.1"/>
    </source>
</evidence>
<protein>
    <recommendedName>
        <fullName evidence="2">SWIM-type domain-containing protein</fullName>
    </recommendedName>
</protein>
<dbReference type="PROSITE" id="PS50966">
    <property type="entry name" value="ZF_SWIM"/>
    <property type="match status" value="1"/>
</dbReference>
<name>A0A7J8TJW4_GOSDV</name>
<dbReference type="InterPro" id="IPR007527">
    <property type="entry name" value="Znf_SWIM"/>
</dbReference>
<reference evidence="3 4" key="1">
    <citation type="journal article" date="2019" name="Genome Biol. Evol.">
        <title>Insights into the evolution of the New World diploid cottons (Gossypium, subgenus Houzingenia) based on genome sequencing.</title>
        <authorList>
            <person name="Grover C.E."/>
            <person name="Arick M.A. 2nd"/>
            <person name="Thrash A."/>
            <person name="Conover J.L."/>
            <person name="Sanders W.S."/>
            <person name="Peterson D.G."/>
            <person name="Frelichowski J.E."/>
            <person name="Scheffler J.A."/>
            <person name="Scheffler B.E."/>
            <person name="Wendel J.F."/>
        </authorList>
    </citation>
    <scope>NUCLEOTIDE SEQUENCE [LARGE SCALE GENOMIC DNA]</scope>
    <source>
        <strain evidence="3">27</strain>
        <tissue evidence="3">Leaf</tissue>
    </source>
</reference>
<dbReference type="AlphaFoldDB" id="A0A7J8TJW4"/>
<sequence>MKAKFDANKKDCVGWQLMWNGENGCELRKGSYQWDSMFPCSQRICSCRSWQINWIPCSHACAAMYHLGL</sequence>
<accession>A0A7J8TJW4</accession>
<keyword evidence="1" id="KW-0479">Metal-binding</keyword>
<evidence type="ECO:0000313" key="4">
    <source>
        <dbReference type="Proteomes" id="UP000593561"/>
    </source>
</evidence>
<keyword evidence="1" id="KW-0862">Zinc</keyword>
<comment type="caution">
    <text evidence="3">The sequence shown here is derived from an EMBL/GenBank/DDBJ whole genome shotgun (WGS) entry which is preliminary data.</text>
</comment>
<organism evidence="3 4">
    <name type="scientific">Gossypium davidsonii</name>
    <name type="common">Davidson's cotton</name>
    <name type="synonym">Gossypium klotzschianum subsp. davidsonii</name>
    <dbReference type="NCBI Taxonomy" id="34287"/>
    <lineage>
        <taxon>Eukaryota</taxon>
        <taxon>Viridiplantae</taxon>
        <taxon>Streptophyta</taxon>
        <taxon>Embryophyta</taxon>
        <taxon>Tracheophyta</taxon>
        <taxon>Spermatophyta</taxon>
        <taxon>Magnoliopsida</taxon>
        <taxon>eudicotyledons</taxon>
        <taxon>Gunneridae</taxon>
        <taxon>Pentapetalae</taxon>
        <taxon>rosids</taxon>
        <taxon>malvids</taxon>
        <taxon>Malvales</taxon>
        <taxon>Malvaceae</taxon>
        <taxon>Malvoideae</taxon>
        <taxon>Gossypium</taxon>
    </lineage>
</organism>
<evidence type="ECO:0000256" key="1">
    <source>
        <dbReference type="PROSITE-ProRule" id="PRU00325"/>
    </source>
</evidence>
<evidence type="ECO:0000259" key="2">
    <source>
        <dbReference type="PROSITE" id="PS50966"/>
    </source>
</evidence>
<dbReference type="Proteomes" id="UP000593561">
    <property type="component" value="Unassembled WGS sequence"/>
</dbReference>